<name>A0A3P7LN84_DIBLA</name>
<sequence length="77" mass="8653">MRGRANSELEVVQDDSSENEDDDEKESGEDDEDDEDDDEDSMPSTPELPEGDNKEPWSTYLLSCYESCGTSVALSRR</sequence>
<evidence type="ECO:0000313" key="2">
    <source>
        <dbReference type="EMBL" id="VDN14760.1"/>
    </source>
</evidence>
<evidence type="ECO:0000313" key="3">
    <source>
        <dbReference type="Proteomes" id="UP000281553"/>
    </source>
</evidence>
<keyword evidence="3" id="KW-1185">Reference proteome</keyword>
<reference evidence="2 3" key="1">
    <citation type="submission" date="2018-11" db="EMBL/GenBank/DDBJ databases">
        <authorList>
            <consortium name="Pathogen Informatics"/>
        </authorList>
    </citation>
    <scope>NUCLEOTIDE SEQUENCE [LARGE SCALE GENOMIC DNA]</scope>
</reference>
<proteinExistence type="predicted"/>
<dbReference type="AlphaFoldDB" id="A0A3P7LN84"/>
<feature type="compositionally biased region" description="Acidic residues" evidence="1">
    <location>
        <begin position="11"/>
        <end position="41"/>
    </location>
</feature>
<dbReference type="Proteomes" id="UP000281553">
    <property type="component" value="Unassembled WGS sequence"/>
</dbReference>
<dbReference type="EMBL" id="UYRU01060300">
    <property type="protein sequence ID" value="VDN14760.1"/>
    <property type="molecule type" value="Genomic_DNA"/>
</dbReference>
<accession>A0A3P7LN84</accession>
<organism evidence="2 3">
    <name type="scientific">Dibothriocephalus latus</name>
    <name type="common">Fish tapeworm</name>
    <name type="synonym">Diphyllobothrium latum</name>
    <dbReference type="NCBI Taxonomy" id="60516"/>
    <lineage>
        <taxon>Eukaryota</taxon>
        <taxon>Metazoa</taxon>
        <taxon>Spiralia</taxon>
        <taxon>Lophotrochozoa</taxon>
        <taxon>Platyhelminthes</taxon>
        <taxon>Cestoda</taxon>
        <taxon>Eucestoda</taxon>
        <taxon>Diphyllobothriidea</taxon>
        <taxon>Diphyllobothriidae</taxon>
        <taxon>Dibothriocephalus</taxon>
    </lineage>
</organism>
<gene>
    <name evidence="2" type="ORF">DILT_LOCUS10591</name>
</gene>
<feature type="region of interest" description="Disordered" evidence="1">
    <location>
        <begin position="1"/>
        <end position="56"/>
    </location>
</feature>
<protein>
    <submittedName>
        <fullName evidence="2">Uncharacterized protein</fullName>
    </submittedName>
</protein>
<evidence type="ECO:0000256" key="1">
    <source>
        <dbReference type="SAM" id="MobiDB-lite"/>
    </source>
</evidence>